<dbReference type="Proteomes" id="UP000053317">
    <property type="component" value="Unassembled WGS sequence"/>
</dbReference>
<feature type="compositionally biased region" description="Basic and acidic residues" evidence="2">
    <location>
        <begin position="162"/>
        <end position="187"/>
    </location>
</feature>
<dbReference type="Gene3D" id="3.10.20.90">
    <property type="entry name" value="Phosphatidylinositol 3-kinase Catalytic Subunit, Chain A, domain 1"/>
    <property type="match status" value="1"/>
</dbReference>
<dbReference type="GO" id="GO:0031468">
    <property type="term" value="P:nuclear membrane reassembly"/>
    <property type="evidence" value="ECO:0007669"/>
    <property type="project" value="TreeGrafter"/>
</dbReference>
<evidence type="ECO:0000259" key="3">
    <source>
        <dbReference type="PROSITE" id="PS50033"/>
    </source>
</evidence>
<dbReference type="SMART" id="SM00166">
    <property type="entry name" value="UBX"/>
    <property type="match status" value="1"/>
</dbReference>
<dbReference type="GO" id="GO:0007030">
    <property type="term" value="P:Golgi organization"/>
    <property type="evidence" value="ECO:0007669"/>
    <property type="project" value="TreeGrafter"/>
</dbReference>
<dbReference type="SUPFAM" id="SSF102848">
    <property type="entry name" value="NSFL1 (p97 ATPase) cofactor p47, SEP domain"/>
    <property type="match status" value="1"/>
</dbReference>
<feature type="domain" description="UBX" evidence="3">
    <location>
        <begin position="338"/>
        <end position="415"/>
    </location>
</feature>
<keyword evidence="1" id="KW-0833">Ubl conjugation pathway</keyword>
<dbReference type="GO" id="GO:0005634">
    <property type="term" value="C:nucleus"/>
    <property type="evidence" value="ECO:0007669"/>
    <property type="project" value="TreeGrafter"/>
</dbReference>
<evidence type="ECO:0000256" key="2">
    <source>
        <dbReference type="SAM" id="MobiDB-lite"/>
    </source>
</evidence>
<dbReference type="InterPro" id="IPR036241">
    <property type="entry name" value="NSFL1C_SEP_dom_sf"/>
</dbReference>
<evidence type="ECO:0000256" key="1">
    <source>
        <dbReference type="ARBA" id="ARBA00022786"/>
    </source>
</evidence>
<dbReference type="OrthoDB" id="25887at2759"/>
<comment type="caution">
    <text evidence="5">The sequence shown here is derived from an EMBL/GenBank/DDBJ whole genome shotgun (WGS) entry which is preliminary data.</text>
</comment>
<dbReference type="SUPFAM" id="SSF54236">
    <property type="entry name" value="Ubiquitin-like"/>
    <property type="match status" value="1"/>
</dbReference>
<feature type="region of interest" description="Disordered" evidence="2">
    <location>
        <begin position="47"/>
        <end position="221"/>
    </location>
</feature>
<dbReference type="GO" id="GO:0043161">
    <property type="term" value="P:proteasome-mediated ubiquitin-dependent protein catabolic process"/>
    <property type="evidence" value="ECO:0007669"/>
    <property type="project" value="TreeGrafter"/>
</dbReference>
<dbReference type="EMBL" id="LCWF01000062">
    <property type="protein sequence ID" value="KKY24162.1"/>
    <property type="molecule type" value="Genomic_DNA"/>
</dbReference>
<dbReference type="CDD" id="cd01770">
    <property type="entry name" value="UBX_UBXN2"/>
    <property type="match status" value="1"/>
</dbReference>
<name>A0A0G2EN18_PHACM</name>
<dbReference type="PANTHER" id="PTHR23333:SF20">
    <property type="entry name" value="NSFL1 COFACTOR P47"/>
    <property type="match status" value="1"/>
</dbReference>
<dbReference type="SUPFAM" id="SSF46934">
    <property type="entry name" value="UBA-like"/>
    <property type="match status" value="1"/>
</dbReference>
<feature type="compositionally biased region" description="Low complexity" evidence="2">
    <location>
        <begin position="305"/>
        <end position="329"/>
    </location>
</feature>
<reference evidence="5 6" key="2">
    <citation type="submission" date="2015-05" db="EMBL/GenBank/DDBJ databases">
        <authorList>
            <person name="Morales-Cruz A."/>
            <person name="Amrine K.C."/>
            <person name="Cantu D."/>
        </authorList>
    </citation>
    <scope>NUCLEOTIDE SEQUENCE [LARGE SCALE GENOMIC DNA]</scope>
    <source>
        <strain evidence="5">UCRPC4</strain>
    </source>
</reference>
<protein>
    <submittedName>
        <fullName evidence="5">Putative cdc48-dependent protein degradation adaptor protein</fullName>
    </submittedName>
</protein>
<dbReference type="Pfam" id="PF08059">
    <property type="entry name" value="SEP"/>
    <property type="match status" value="1"/>
</dbReference>
<dbReference type="InterPro" id="IPR009060">
    <property type="entry name" value="UBA-like_sf"/>
</dbReference>
<proteinExistence type="predicted"/>
<evidence type="ECO:0000259" key="4">
    <source>
        <dbReference type="PROSITE" id="PS51399"/>
    </source>
</evidence>
<dbReference type="Gene3D" id="3.30.420.210">
    <property type="entry name" value="SEP domain"/>
    <property type="match status" value="1"/>
</dbReference>
<dbReference type="CDD" id="cd14348">
    <property type="entry name" value="UBA_p47"/>
    <property type="match status" value="1"/>
</dbReference>
<dbReference type="InterPro" id="IPR012989">
    <property type="entry name" value="SEP_domain"/>
</dbReference>
<accession>A0A0G2EN18</accession>
<keyword evidence="6" id="KW-1185">Reference proteome</keyword>
<sequence length="419" mass="45153">MADQGVSHDELVAQFVQVTGSQPSEAMEYLTAHDFNIQTALADFFAEATGEGDRMDSDESDDNEPIQHNHASGPAQPTSSSLYGGGRRLGDVSDDIPVEASSSSQPRSTSRQKKPVTKKFATLGDISSSGHEGHGHDDDSDDDEVKQDFFTGGEKSGLAVHNPDDLKKKIIEKARRAERKPQDEPKPRPSNFTGTARTLGGDDTPSSVIEPPQPIPGMQRPPRVERILHFWSDGFSIDDGELYRSDDPHNRRILEGIRQGSAPLSIMNVLPGQDVDVEIQQHEGPYVKPKQKYKPFEGQGQRLGSPTPGVAAPSSSAAPAVQPSSSAESGPPKVEIDESQPAVTLQVRLGDGTRLTSRFNTTHTIGDVYSFVSAASSSSADRSWVLATTFPSKDLTDKAAALGELSDFKRGGVVVQKWT</sequence>
<dbReference type="Gene3D" id="1.10.8.10">
    <property type="entry name" value="DNA helicase RuvA subunit, C-terminal domain"/>
    <property type="match status" value="1"/>
</dbReference>
<gene>
    <name evidence="5" type="ORF">UCRPC4_g02528</name>
</gene>
<dbReference type="Pfam" id="PF14555">
    <property type="entry name" value="UBA_4"/>
    <property type="match status" value="1"/>
</dbReference>
<dbReference type="GO" id="GO:0043130">
    <property type="term" value="F:ubiquitin binding"/>
    <property type="evidence" value="ECO:0007669"/>
    <property type="project" value="TreeGrafter"/>
</dbReference>
<evidence type="ECO:0000313" key="6">
    <source>
        <dbReference type="Proteomes" id="UP000053317"/>
    </source>
</evidence>
<dbReference type="GO" id="GO:0000045">
    <property type="term" value="P:autophagosome assembly"/>
    <property type="evidence" value="ECO:0007669"/>
    <property type="project" value="TreeGrafter"/>
</dbReference>
<dbReference type="AlphaFoldDB" id="A0A0G2EN18"/>
<feature type="region of interest" description="Disordered" evidence="2">
    <location>
        <begin position="283"/>
        <end position="342"/>
    </location>
</feature>
<reference evidence="5 6" key="1">
    <citation type="submission" date="2015-05" db="EMBL/GenBank/DDBJ databases">
        <title>Distinctive expansion of gene families associated with plant cell wall degradation and secondary metabolism in the genomes of grapevine trunk pathogens.</title>
        <authorList>
            <person name="Lawrence D.P."/>
            <person name="Travadon R."/>
            <person name="Rolshausen P.E."/>
            <person name="Baumgartner K."/>
        </authorList>
    </citation>
    <scope>NUCLEOTIDE SEQUENCE [LARGE SCALE GENOMIC DNA]</scope>
    <source>
        <strain evidence="5">UCRPC4</strain>
    </source>
</reference>
<dbReference type="FunFam" id="3.30.420.210:FF:000002">
    <property type="entry name" value="UBX domain-containing protein 1"/>
    <property type="match status" value="1"/>
</dbReference>
<dbReference type="InterPro" id="IPR029071">
    <property type="entry name" value="Ubiquitin-like_domsf"/>
</dbReference>
<dbReference type="GO" id="GO:0061025">
    <property type="term" value="P:membrane fusion"/>
    <property type="evidence" value="ECO:0007669"/>
    <property type="project" value="TreeGrafter"/>
</dbReference>
<dbReference type="GO" id="GO:0005829">
    <property type="term" value="C:cytosol"/>
    <property type="evidence" value="ECO:0007669"/>
    <property type="project" value="TreeGrafter"/>
</dbReference>
<dbReference type="Pfam" id="PF00789">
    <property type="entry name" value="UBX"/>
    <property type="match status" value="1"/>
</dbReference>
<evidence type="ECO:0000313" key="5">
    <source>
        <dbReference type="EMBL" id="KKY24162.1"/>
    </source>
</evidence>
<feature type="domain" description="SEP" evidence="4">
    <location>
        <begin position="223"/>
        <end position="287"/>
    </location>
</feature>
<dbReference type="PROSITE" id="PS51399">
    <property type="entry name" value="SEP"/>
    <property type="match status" value="1"/>
</dbReference>
<dbReference type="PANTHER" id="PTHR23333">
    <property type="entry name" value="UBX DOMAIN CONTAINING PROTEIN"/>
    <property type="match status" value="1"/>
</dbReference>
<dbReference type="PROSITE" id="PS50033">
    <property type="entry name" value="UBX"/>
    <property type="match status" value="1"/>
</dbReference>
<organism evidence="5 6">
    <name type="scientific">Phaeomoniella chlamydospora</name>
    <name type="common">Phaeoacremonium chlamydosporum</name>
    <dbReference type="NCBI Taxonomy" id="158046"/>
    <lineage>
        <taxon>Eukaryota</taxon>
        <taxon>Fungi</taxon>
        <taxon>Dikarya</taxon>
        <taxon>Ascomycota</taxon>
        <taxon>Pezizomycotina</taxon>
        <taxon>Eurotiomycetes</taxon>
        <taxon>Chaetothyriomycetidae</taxon>
        <taxon>Phaeomoniellales</taxon>
        <taxon>Phaeomoniellaceae</taxon>
        <taxon>Phaeomoniella</taxon>
    </lineage>
</organism>
<dbReference type="SMART" id="SM00553">
    <property type="entry name" value="SEP"/>
    <property type="match status" value="1"/>
</dbReference>
<dbReference type="InterPro" id="IPR001012">
    <property type="entry name" value="UBX_dom"/>
</dbReference>
<dbReference type="FunFam" id="3.10.20.90:FF:000179">
    <property type="entry name" value="Plant UBX domain-containing protein 4"/>
    <property type="match status" value="1"/>
</dbReference>